<dbReference type="InterPro" id="IPR056748">
    <property type="entry name" value="VPS13-like_C"/>
</dbReference>
<dbReference type="GO" id="GO:0006623">
    <property type="term" value="P:protein targeting to vacuole"/>
    <property type="evidence" value="ECO:0007669"/>
    <property type="project" value="TreeGrafter"/>
</dbReference>
<evidence type="ECO:0000313" key="3">
    <source>
        <dbReference type="EMBL" id="KAF5735104.1"/>
    </source>
</evidence>
<feature type="region of interest" description="Disordered" evidence="1">
    <location>
        <begin position="3619"/>
        <end position="3639"/>
    </location>
</feature>
<dbReference type="Proteomes" id="UP000593562">
    <property type="component" value="Unassembled WGS sequence"/>
</dbReference>
<feature type="region of interest" description="Disordered" evidence="1">
    <location>
        <begin position="1221"/>
        <end position="1240"/>
    </location>
</feature>
<feature type="compositionally biased region" description="Polar residues" evidence="1">
    <location>
        <begin position="3630"/>
        <end position="3639"/>
    </location>
</feature>
<reference evidence="3 4" key="1">
    <citation type="journal article" date="2020" name="Nat. Commun.">
        <title>Genome of Tripterygium wilfordii and identification of cytochrome P450 involved in triptolide biosynthesis.</title>
        <authorList>
            <person name="Tu L."/>
            <person name="Su P."/>
            <person name="Zhang Z."/>
            <person name="Gao L."/>
            <person name="Wang J."/>
            <person name="Hu T."/>
            <person name="Zhou J."/>
            <person name="Zhang Y."/>
            <person name="Zhao Y."/>
            <person name="Liu Y."/>
            <person name="Song Y."/>
            <person name="Tong Y."/>
            <person name="Lu Y."/>
            <person name="Yang J."/>
            <person name="Xu C."/>
            <person name="Jia M."/>
            <person name="Peters R.J."/>
            <person name="Huang L."/>
            <person name="Gao W."/>
        </authorList>
    </citation>
    <scope>NUCLEOTIDE SEQUENCE [LARGE SCALE GENOMIC DNA]</scope>
    <source>
        <strain evidence="4">cv. XIE 37</strain>
        <tissue evidence="3">Leaf</tissue>
    </source>
</reference>
<organism evidence="3 4">
    <name type="scientific">Tripterygium wilfordii</name>
    <name type="common">Thunder God vine</name>
    <dbReference type="NCBI Taxonomy" id="458696"/>
    <lineage>
        <taxon>Eukaryota</taxon>
        <taxon>Viridiplantae</taxon>
        <taxon>Streptophyta</taxon>
        <taxon>Embryophyta</taxon>
        <taxon>Tracheophyta</taxon>
        <taxon>Spermatophyta</taxon>
        <taxon>Magnoliopsida</taxon>
        <taxon>eudicotyledons</taxon>
        <taxon>Gunneridae</taxon>
        <taxon>Pentapetalae</taxon>
        <taxon>rosids</taxon>
        <taxon>fabids</taxon>
        <taxon>Celastrales</taxon>
        <taxon>Celastraceae</taxon>
        <taxon>Tripterygium</taxon>
    </lineage>
</organism>
<feature type="region of interest" description="Disordered" evidence="1">
    <location>
        <begin position="2404"/>
        <end position="2432"/>
    </location>
</feature>
<feature type="compositionally biased region" description="Basic and acidic residues" evidence="1">
    <location>
        <begin position="3619"/>
        <end position="3628"/>
    </location>
</feature>
<dbReference type="InterPro" id="IPR009291">
    <property type="entry name" value="Vps62"/>
</dbReference>
<evidence type="ECO:0000313" key="4">
    <source>
        <dbReference type="Proteomes" id="UP000593562"/>
    </source>
</evidence>
<keyword evidence="4" id="KW-1185">Reference proteome</keyword>
<dbReference type="Pfam" id="PF00169">
    <property type="entry name" value="PH"/>
    <property type="match status" value="1"/>
</dbReference>
<dbReference type="InterPro" id="IPR011993">
    <property type="entry name" value="PH-like_dom_sf"/>
</dbReference>
<dbReference type="SUPFAM" id="SSF50729">
    <property type="entry name" value="PH domain-like"/>
    <property type="match status" value="1"/>
</dbReference>
<dbReference type="PANTHER" id="PTHR16166:SF137">
    <property type="entry name" value="PLECKSTRIN HOMOLOGY (PH) DOMAIN-CONTAINING PROTEIN"/>
    <property type="match status" value="1"/>
</dbReference>
<sequence length="3639" mass="406539">MTIDGVKRTAQQQVNKALKHHARFLLDLDIAAPKITVPTNFCPDNIHSTKLLLDLGNLVIRSRDNEQNLLAEKDLYLQFDLVLSDVSAFLVDGDYHWSQTSLDVSAASAHLSGVSFLPVIDKCGVIIKLQQIRLENPSSPSTRLAVRLPSLGFHFSPARYHRLMQVAKVFQDENSEKLDLIQPWKQADFEGWLSRLARKGVGNREAVWQRRYLCLVGPFLYVLESPDAKSYKQCLSLRGKQIYQLPAELVGDGEHVLAVSDAARTTNKVVEDVNALILRCDSDDSRRIWQSRLQGAIYHASGSAPITSLSETSSDTEEFVTEPADNYDELDNLKMEKVFITGVLDELKVCLGYHQHDQSLMNVLLATESRLCELRAIGGQVEVSIRANEMFIGTILKSLELEDLVCGSPASRPCYLARSYIRIADAHLSSDDSGNQIFDCDDSTPSEGDDRFYEASENLSDSVDHTNQSPRITYEFSSSRDQLPLENMSFKTPSFSRVAGLLPVDAFRIKGEGELTDTFDSFVKAQICIFDRNSPLYNNIDMRVTVTLATLSFFCRRPTILAIMEFVNAINVDDESCESSTDNSSAAVVKHDVSGVDDQQLKPLEEPVGLLGKGKSRVVFNLTLNMVRAQILLMNENETVLATLSQDNLLTDIKVFPSSFSIKAALGNLRISDNSLPSSHIYFWVCDMRNPGGSSFVELVFTSFSDDDEDYEGYDYNLIGQLSEVRIVYLNRFVQEVVSYFMGLVPNDAKSAVKLRDQVTNSEKWFTTSEVEGSPAIKLDLSLKKPIILMPRRTDSSDYLKLDVVHITVQNTFRWLCGSRGDMNAVHLEILRIMVEDINLNVGTGTELGESIIQDVKGVSLVIQRSLRDLLHQIPDVEALITIEELKAALSSREYRIITECALSNISETPHTVPPLNHGYLTSSVDTIELAAPQDLVGVESETSEREAWTTVKVSVDVNLVEFSLFTGVERDASLATLQVTGAWLLYKSNSRGDGFLSATLKGFTVFDDREGIEQEFRLAIGKPENIGYGVIRDDESQHKADASVRKENEGEPISTMLILDAKFGQYETFVSLCVQRPQLLVALDFLLAVVEFFVPTVSGMLSNEEDKNSKHIVDGIIIDQPTYLQPSAEISLSPLRPLIVDDERFDHFVYDGRDGILHLRNRRGLDLTAPSSEAIIFVANGKRLQFKNVTIKNGKYLDSCIFLGTNSSYSVSKDDRVHLDGGDEEASLEPARGSSNDFPSQNTVVERSIEFIIELQAIGPELTFYNTSKDVGESSLLSNQLLHAQLDAFGRLVLKGDTIEMTANILDLTMESNGIRILEPLDTSIKYSNASGKMNIHFSVSDIFMNFSFSILRLFLAVEEDLLAFLRMTSKQMTVVCSEFDKVGTITNPFSDQIYAFWRARAPPGFAVLGDYVTPMDKPPTKGVHAVNTSFARVKRPLSFKLIWPPNNVPDQGLSSSNLSRNGDPGKEESFCSIWFPEAPRGYVALGCVVSQGRKQPSLSSTFCILASLISPCPLRDCITIQTTNQYPSALAFWRVDNSVGTFLPADPMTFSLIGKAYELRHMIFAYAEDSSKASVSSPVRASLSGQAENSAAANSGRHFEAVATFQLIWWNRGSNSRKKVSIWRPVVPQGMVYFGDCAVKGYEPPNTCIAFHDLGDEELLKAPLDFQLVGQIKKQRGTESISFWMPLAPPGFVSLGCIACKGSPKQYDFSKLRCMRSDMVTGDQFLEESVWDTSDAKTTTEPFSLWAVGNELGTFIVRCGFKKPPRRFALKLADTSLASGSDDTVVDAEIRTFSAALFDDYGGLMVPLFNVSFSGIGFSLHGKTDYLNSTVSFSLAARSYNDKYETWEPLVEPVDGFLGYQYDLSAPGATSQLRLTSTRDLNLNVSVSNANMVIQAYASWNNLNRVHEQYNKRESFSPSHAGRSIIDVHHKRNYYIVPQNKLGQDIFIRTSEMEGLSNIIRMPSGDMKPVKVPVLKNMVDSHLKGKFCRKVRTMVTIIIVDAQFPRVRGLSSNQYTVAIRLNPNRNILGVSLLHQQSARTCGSISQDSSSELELIKWNENFSFKIDNPESYMLELIVSDMGKGEAVGFFSAPLNGMARNVQSSLVQYDYLNNLTWIELSSEKSVNATQGDKFQGSAGRLRCAAFLSPASEVDDENDSFVGGRKSGFIQISPSMEGPWTTVRLNYAAPAACWRFGNDVIAGEVSLNDGNRYVNIRSLVSVKNNTDFILNLRLVSKASNVNKYPLNDASMPEGSHIDENSIQTDEFFETEKYYPSVGWAAVSVQPWQTYSGGRVSYEANGVELPTGWEWIDDWHLDTSSVNSDDDWVYAPDIESLKWPDSFDNLKFGNHARQRRWIRNRKPILANENLEINVGILKPGNSLPLPLSGLTQSTPYVLQLRPSNVGGPEEYSWSDVVDKPTQSEDRGKPGGHSEVCISHLTESVELLCCTQTSGTSSSSSHKLWYYISIQPTEIAKDVHSDPIHDWSIVVKSPLSVTNYLPLPAEFSVFEMQASGHFVACSRGVIHPGKTSKVYEADIRNPLFLSLFPQRGWLPIHEAVLISHPQRTPSKTISLRSSISGRIVQVILEQNYDEEKPFLAKVIRVYASYWLEIARCPPLTFRFIGENYAQKVAFPFQSKKNNEVIHEEITEEEIYEGRTIASALNFNLLSLCVSITQSGGERFGPAKDLSSLGDMDGSLDLYAYDADGNGMRLCISTKPCPYQSVPTKVISVRPFMTFTNRIGQDIYIKLNSEDIPKVLHASDSRISFVNREAAATDKLQVRLEHTEWSFPLQITKEDTISLVLRRHDGTRMFLRAEIRGYQEGSRFIVVFRLGSANGPMRIENRTMNKTISIRQSGFSDNTWIQLEPLSTTSFTWEDPYGQKSIDATIVSGCHTQVFKLDLETTGLCLLEEGELGVQFLVTKIGPIKVARFTDCRMLPSCSHGQGKSSVSTGNWAGSYMQSEMQTNSTPLELVVELGVFGISVVDHRPKELSYLYFERVFISYSTGYDCGRTSRFKLILGRLQIDNQLPLTIMPVLLAPEQIPDLQHSVFKMTITTRNEKIDSVQVYPYVYIRVTDKCWRINIHEPIIWTLVDFYNNLRLDRVPHSSSVTQVDPEIQIDLIDVSEVRLKVSLVTAPAQRPHGVLGMWSPILSAVGNAFKIQVHLRRVMHRNRFMRRSSILPAIGNRIWRDLIHNPLHLIFSVDVLGMTSSTLASLSKGFAELSTDGQFLQLRSKQVWSRRITGVGDGIIQGTEALAQGVAFGVSGMVRKPVESARQNGLLGLAHGLGHAFVGFIVQPVSGALDFFSLTVDGIGASCSKFLEFLNNKTTFQRIRNPRTIHADGVLREYCEREAIGQMILHLAEASRHFGCTEIFKEPSKFALSDYYEEYFIVPYQRIVLVTNKRVMLLQCPAPDKMDKKPCKIMWDVPWQELLAIELAKAGCQQPSHLILHLKNFRRSENFVRVIKCSVEEALEGREPQAIKICSVVHKMYVSIGDIAHVGSHPPNVAAVYGYIDGLFAVPVGYDLVWRNCLDDYITPVSIWHPRAPEGFVSPGCVAIAGFEEPETNLVYCVAESLEEETEFEEQKVWSAPDSYPWACHIYQVHSDALHFVALRQLKEESDWKPMRVRDDPQAQPSLSSGSQ</sequence>
<accession>A0A7J7CM30</accession>
<name>A0A7J7CM30_TRIWF</name>
<dbReference type="PANTHER" id="PTHR16166">
    <property type="entry name" value="VACUOLAR PROTEIN SORTING-ASSOCIATED PROTEIN VPS13"/>
    <property type="match status" value="1"/>
</dbReference>
<evidence type="ECO:0000259" key="2">
    <source>
        <dbReference type="PROSITE" id="PS50003"/>
    </source>
</evidence>
<dbReference type="PROSITE" id="PS50003">
    <property type="entry name" value="PH_DOMAIN"/>
    <property type="match status" value="1"/>
</dbReference>
<feature type="compositionally biased region" description="Basic and acidic residues" evidence="1">
    <location>
        <begin position="2414"/>
        <end position="2426"/>
    </location>
</feature>
<protein>
    <recommendedName>
        <fullName evidence="2">PH domain-containing protein</fullName>
    </recommendedName>
</protein>
<dbReference type="InParanoid" id="A0A7J7CM30"/>
<dbReference type="InterPro" id="IPR026847">
    <property type="entry name" value="VPS13"/>
</dbReference>
<dbReference type="InterPro" id="IPR001849">
    <property type="entry name" value="PH_domain"/>
</dbReference>
<dbReference type="Gene3D" id="2.30.29.30">
    <property type="entry name" value="Pleckstrin-homology domain (PH domain)/Phosphotyrosine-binding domain (PTB)"/>
    <property type="match status" value="1"/>
</dbReference>
<dbReference type="Pfam" id="PF25037">
    <property type="entry name" value="VPS13_C"/>
    <property type="match status" value="1"/>
</dbReference>
<feature type="domain" description="PH" evidence="2">
    <location>
        <begin position="186"/>
        <end position="298"/>
    </location>
</feature>
<proteinExistence type="predicted"/>
<dbReference type="Pfam" id="PF25036">
    <property type="entry name" value="VPS13_VAB"/>
    <property type="match status" value="2"/>
</dbReference>
<dbReference type="EMBL" id="JAAARO010000015">
    <property type="protein sequence ID" value="KAF5735104.1"/>
    <property type="molecule type" value="Genomic_DNA"/>
</dbReference>
<dbReference type="Pfam" id="PF06101">
    <property type="entry name" value="Vps62"/>
    <property type="match status" value="2"/>
</dbReference>
<comment type="caution">
    <text evidence="3">The sequence shown here is derived from an EMBL/GenBank/DDBJ whole genome shotgun (WGS) entry which is preliminary data.</text>
</comment>
<dbReference type="FunCoup" id="A0A7J7CM30">
    <property type="interactions" value="2738"/>
</dbReference>
<dbReference type="InterPro" id="IPR009543">
    <property type="entry name" value="VPS13_VAB"/>
</dbReference>
<evidence type="ECO:0000256" key="1">
    <source>
        <dbReference type="SAM" id="MobiDB-lite"/>
    </source>
</evidence>
<gene>
    <name evidence="3" type="ORF">HS088_TW15G00604</name>
</gene>
<dbReference type="GO" id="GO:0045053">
    <property type="term" value="P:protein retention in Golgi apparatus"/>
    <property type="evidence" value="ECO:0007669"/>
    <property type="project" value="TreeGrafter"/>
</dbReference>
<dbReference type="SMART" id="SM00233">
    <property type="entry name" value="PH"/>
    <property type="match status" value="1"/>
</dbReference>